<dbReference type="EMBL" id="LAZR01034437">
    <property type="protein sequence ID" value="KKL45302.1"/>
    <property type="molecule type" value="Genomic_DNA"/>
</dbReference>
<dbReference type="PANTHER" id="PTHR43713">
    <property type="entry name" value="GLUTAMATE-1-SEMIALDEHYDE 2,1-AMINOMUTASE"/>
    <property type="match status" value="1"/>
</dbReference>
<protein>
    <recommendedName>
        <fullName evidence="4">Aminotransferase class III-fold pyridoxal phosphate-dependent enzyme</fullName>
    </recommendedName>
</protein>
<evidence type="ECO:0008006" key="4">
    <source>
        <dbReference type="Google" id="ProtNLM"/>
    </source>
</evidence>
<dbReference type="InterPro" id="IPR015422">
    <property type="entry name" value="PyrdxlP-dep_Trfase_small"/>
</dbReference>
<feature type="non-terminal residue" evidence="3">
    <location>
        <position position="1"/>
    </location>
</feature>
<comment type="cofactor">
    <cofactor evidence="1">
        <name>pyridoxal 5'-phosphate</name>
        <dbReference type="ChEBI" id="CHEBI:597326"/>
    </cofactor>
</comment>
<name>A0A0F9F2M6_9ZZZZ</name>
<organism evidence="3">
    <name type="scientific">marine sediment metagenome</name>
    <dbReference type="NCBI Taxonomy" id="412755"/>
    <lineage>
        <taxon>unclassified sequences</taxon>
        <taxon>metagenomes</taxon>
        <taxon>ecological metagenomes</taxon>
    </lineage>
</organism>
<accession>A0A0F9F2M6</accession>
<dbReference type="AlphaFoldDB" id="A0A0F9F2M6"/>
<sequence length="225" mass="24761">KNNRGKVAGVIMQPYEATMEWPAEGFLEGVKRLTHEHGAVLIFDEIRTGFRMALGGAQEHFGVVPDMAAVSKAIANGYPISAVVGKRDVMGKAADTRLSSTFLVNSFPMAAALETLHELEEKGGIDYMWGLGKRLMKGLDEIVKEEGVDAEVKGAPPLPYLSFIGKNDDKRESIKKVFYTEAAQRGVLFHPNHCWFLSMGHTPGDVEKTLEVSRDSLKQAKKTIK</sequence>
<evidence type="ECO:0000256" key="2">
    <source>
        <dbReference type="ARBA" id="ARBA00022898"/>
    </source>
</evidence>
<dbReference type="PROSITE" id="PS00600">
    <property type="entry name" value="AA_TRANSFER_CLASS_3"/>
    <property type="match status" value="1"/>
</dbReference>
<evidence type="ECO:0000256" key="1">
    <source>
        <dbReference type="ARBA" id="ARBA00001933"/>
    </source>
</evidence>
<evidence type="ECO:0000313" key="3">
    <source>
        <dbReference type="EMBL" id="KKL45302.1"/>
    </source>
</evidence>
<dbReference type="InterPro" id="IPR015424">
    <property type="entry name" value="PyrdxlP-dep_Trfase"/>
</dbReference>
<proteinExistence type="predicted"/>
<dbReference type="InterPro" id="IPR015421">
    <property type="entry name" value="PyrdxlP-dep_Trfase_major"/>
</dbReference>
<dbReference type="InterPro" id="IPR049704">
    <property type="entry name" value="Aminotrans_3_PPA_site"/>
</dbReference>
<comment type="caution">
    <text evidence="3">The sequence shown here is derived from an EMBL/GenBank/DDBJ whole genome shotgun (WGS) entry which is preliminary data.</text>
</comment>
<dbReference type="Pfam" id="PF00202">
    <property type="entry name" value="Aminotran_3"/>
    <property type="match status" value="1"/>
</dbReference>
<dbReference type="GO" id="GO:0030170">
    <property type="term" value="F:pyridoxal phosphate binding"/>
    <property type="evidence" value="ECO:0007669"/>
    <property type="project" value="InterPro"/>
</dbReference>
<dbReference type="Gene3D" id="3.90.1150.10">
    <property type="entry name" value="Aspartate Aminotransferase, domain 1"/>
    <property type="match status" value="1"/>
</dbReference>
<dbReference type="SUPFAM" id="SSF53383">
    <property type="entry name" value="PLP-dependent transferases"/>
    <property type="match status" value="1"/>
</dbReference>
<dbReference type="PANTHER" id="PTHR43713:SF3">
    <property type="entry name" value="GLUTAMATE-1-SEMIALDEHYDE 2,1-AMINOMUTASE 1, CHLOROPLASTIC-RELATED"/>
    <property type="match status" value="1"/>
</dbReference>
<dbReference type="Gene3D" id="3.40.640.10">
    <property type="entry name" value="Type I PLP-dependent aspartate aminotransferase-like (Major domain)"/>
    <property type="match status" value="1"/>
</dbReference>
<gene>
    <name evidence="3" type="ORF">LCGC14_2357030</name>
</gene>
<dbReference type="GO" id="GO:0008483">
    <property type="term" value="F:transaminase activity"/>
    <property type="evidence" value="ECO:0007669"/>
    <property type="project" value="InterPro"/>
</dbReference>
<dbReference type="InterPro" id="IPR005814">
    <property type="entry name" value="Aminotrans_3"/>
</dbReference>
<reference evidence="3" key="1">
    <citation type="journal article" date="2015" name="Nature">
        <title>Complex archaea that bridge the gap between prokaryotes and eukaryotes.</title>
        <authorList>
            <person name="Spang A."/>
            <person name="Saw J.H."/>
            <person name="Jorgensen S.L."/>
            <person name="Zaremba-Niedzwiedzka K."/>
            <person name="Martijn J."/>
            <person name="Lind A.E."/>
            <person name="van Eijk R."/>
            <person name="Schleper C."/>
            <person name="Guy L."/>
            <person name="Ettema T.J."/>
        </authorList>
    </citation>
    <scope>NUCLEOTIDE SEQUENCE</scope>
</reference>
<keyword evidence="2" id="KW-0663">Pyridoxal phosphate</keyword>